<evidence type="ECO:0000256" key="1">
    <source>
        <dbReference type="SAM" id="MobiDB-lite"/>
    </source>
</evidence>
<name>A0A0K8R4L4_IXORI</name>
<organism evidence="3">
    <name type="scientific">Ixodes ricinus</name>
    <name type="common">Common tick</name>
    <name type="synonym">Acarus ricinus</name>
    <dbReference type="NCBI Taxonomy" id="34613"/>
    <lineage>
        <taxon>Eukaryota</taxon>
        <taxon>Metazoa</taxon>
        <taxon>Ecdysozoa</taxon>
        <taxon>Arthropoda</taxon>
        <taxon>Chelicerata</taxon>
        <taxon>Arachnida</taxon>
        <taxon>Acari</taxon>
        <taxon>Parasitiformes</taxon>
        <taxon>Ixodida</taxon>
        <taxon>Ixodoidea</taxon>
        <taxon>Ixodidae</taxon>
        <taxon>Ixodinae</taxon>
        <taxon>Ixodes</taxon>
    </lineage>
</organism>
<proteinExistence type="evidence at transcript level"/>
<dbReference type="AlphaFoldDB" id="A0A0K8R4L4"/>
<keyword evidence="2" id="KW-0732">Signal</keyword>
<feature type="chain" id="PRO_5005515660" evidence="2">
    <location>
        <begin position="19"/>
        <end position="112"/>
    </location>
</feature>
<feature type="region of interest" description="Disordered" evidence="1">
    <location>
        <begin position="91"/>
        <end position="112"/>
    </location>
</feature>
<accession>A0A0K8R4L4</accession>
<sequence>MKIFILVLLVAVLSYVDSSGIKTCKSNERPVSCNNWKERNESCHEGTCDSPNPLGNCKECRCYLEDGDQCETKCVCVGETLRQLDGTCRDPSDCPAGSPGSQMTPDGVEDKK</sequence>
<evidence type="ECO:0000313" key="3">
    <source>
        <dbReference type="EMBL" id="JAA65996.1"/>
    </source>
</evidence>
<protein>
    <submittedName>
        <fullName evidence="3">Putative til domain protein</fullName>
    </submittedName>
</protein>
<reference evidence="3" key="1">
    <citation type="submission" date="2012-12" db="EMBL/GenBank/DDBJ databases">
        <title>Identification and characterization of a phenylalanine ammonia-lyase gene family in Isatis indigotica Fort.</title>
        <authorList>
            <person name="Liu Q."/>
            <person name="Chen J."/>
            <person name="Zhou X."/>
            <person name="Di P."/>
            <person name="Xiao Y."/>
            <person name="Xuan H."/>
            <person name="Zhang L."/>
            <person name="Chen W."/>
        </authorList>
    </citation>
    <scope>NUCLEOTIDE SEQUENCE</scope>
    <source>
        <tissue evidence="3">Salivary gland</tissue>
    </source>
</reference>
<dbReference type="EMBL" id="GADI01007812">
    <property type="protein sequence ID" value="JAA65996.1"/>
    <property type="molecule type" value="mRNA"/>
</dbReference>
<feature type="signal peptide" evidence="2">
    <location>
        <begin position="1"/>
        <end position="18"/>
    </location>
</feature>
<evidence type="ECO:0000256" key="2">
    <source>
        <dbReference type="SAM" id="SignalP"/>
    </source>
</evidence>